<reference evidence="1 2" key="1">
    <citation type="submission" date="2023-12" db="EMBL/GenBank/DDBJ databases">
        <title>Genome sequencing and assembly of bacterial species from a model synthetic community.</title>
        <authorList>
            <person name="Hogle S.L."/>
        </authorList>
    </citation>
    <scope>NUCLEOTIDE SEQUENCE [LARGE SCALE GENOMIC DNA]</scope>
    <source>
        <strain evidence="1 2">HAMBI_3031</strain>
    </source>
</reference>
<organism evidence="1 2">
    <name type="scientific">Niabella yanshanensis</name>
    <dbReference type="NCBI Taxonomy" id="577386"/>
    <lineage>
        <taxon>Bacteria</taxon>
        <taxon>Pseudomonadati</taxon>
        <taxon>Bacteroidota</taxon>
        <taxon>Chitinophagia</taxon>
        <taxon>Chitinophagales</taxon>
        <taxon>Chitinophagaceae</taxon>
        <taxon>Niabella</taxon>
    </lineage>
</organism>
<sequence>MIIDSLKNAPKYSSVHPLFAKAFEYIATTDLATMQPGTYEIQGDELKAIVSDKEGKSREESLEKFECHRKHIDIQVCISGVEEIGWKPIEKCDTDKGGYNDEKDVQFWDEKPDMYFNLTDNQFVILFPEDVHAPMIGVGEGNIKKMVIKVKIS</sequence>
<proteinExistence type="predicted"/>
<evidence type="ECO:0000313" key="1">
    <source>
        <dbReference type="EMBL" id="WQD40344.1"/>
    </source>
</evidence>
<dbReference type="Proteomes" id="UP001325680">
    <property type="component" value="Chromosome"/>
</dbReference>
<keyword evidence="2" id="KW-1185">Reference proteome</keyword>
<dbReference type="SUPFAM" id="SSF51197">
    <property type="entry name" value="Clavaminate synthase-like"/>
    <property type="match status" value="1"/>
</dbReference>
<dbReference type="NCBIfam" id="TIGR00022">
    <property type="entry name" value="YhcH/YjgK/YiaL family protein"/>
    <property type="match status" value="1"/>
</dbReference>
<gene>
    <name evidence="1" type="ORF">U0035_09325</name>
</gene>
<dbReference type="InterPro" id="IPR004375">
    <property type="entry name" value="NanQ/TabA/YiaL"/>
</dbReference>
<protein>
    <submittedName>
        <fullName evidence="1">YhcH/YjgK/YiaL family protein</fullName>
    </submittedName>
</protein>
<dbReference type="Gene3D" id="2.60.120.370">
    <property type="entry name" value="YhcH/YjgK/YiaL"/>
    <property type="match status" value="1"/>
</dbReference>
<evidence type="ECO:0000313" key="2">
    <source>
        <dbReference type="Proteomes" id="UP001325680"/>
    </source>
</evidence>
<dbReference type="EMBL" id="CP139960">
    <property type="protein sequence ID" value="WQD40344.1"/>
    <property type="molecule type" value="Genomic_DNA"/>
</dbReference>
<dbReference type="PANTHER" id="PTHR34986">
    <property type="entry name" value="EVOLVED BETA-GALACTOSIDASE SUBUNIT BETA"/>
    <property type="match status" value="1"/>
</dbReference>
<dbReference type="PANTHER" id="PTHR34986:SF1">
    <property type="entry name" value="PROTEIN YIAL"/>
    <property type="match status" value="1"/>
</dbReference>
<dbReference type="RefSeq" id="WP_114792042.1">
    <property type="nucleotide sequence ID" value="NZ_CP139960.1"/>
</dbReference>
<dbReference type="Pfam" id="PF04074">
    <property type="entry name" value="DUF386"/>
    <property type="match status" value="1"/>
</dbReference>
<name>A0ABZ0WBK9_9BACT</name>
<accession>A0ABZ0WBK9</accession>
<dbReference type="InterPro" id="IPR037012">
    <property type="entry name" value="NanQ/TabA/YiaL_sf"/>
</dbReference>